<keyword evidence="2" id="KW-1185">Reference proteome</keyword>
<dbReference type="AlphaFoldDB" id="A0A099WWY3"/>
<dbReference type="Proteomes" id="UP000030146">
    <property type="component" value="Unassembled WGS sequence"/>
</dbReference>
<comment type="caution">
    <text evidence="1">The sequence shown here is derived from an EMBL/GenBank/DDBJ whole genome shotgun (WGS) entry which is preliminary data.</text>
</comment>
<evidence type="ECO:0000313" key="1">
    <source>
        <dbReference type="EMBL" id="KGN94620.1"/>
    </source>
</evidence>
<reference evidence="1 2" key="1">
    <citation type="submission" date="2014-08" db="EMBL/GenBank/DDBJ databases">
        <title>Porphyromonas gulae strain:COT-052_OH3439 Genome sequencing.</title>
        <authorList>
            <person name="Wallis C."/>
            <person name="Deusch O."/>
            <person name="O'Flynn C."/>
            <person name="Davis I."/>
            <person name="Jospin G."/>
            <person name="Darling A.E."/>
            <person name="Coil D.A."/>
            <person name="Alexiev A."/>
            <person name="Horsfall A."/>
            <person name="Kirkwood N."/>
            <person name="Harris S."/>
            <person name="Eisen J.A."/>
        </authorList>
    </citation>
    <scope>NUCLEOTIDE SEQUENCE [LARGE SCALE GENOMIC DNA]</scope>
    <source>
        <strain evidence="2">COT-052 OH3439</strain>
    </source>
</reference>
<name>A0A099WWY3_9PORP</name>
<protein>
    <recommendedName>
        <fullName evidence="3">Flavodoxin</fullName>
    </recommendedName>
</protein>
<proteinExistence type="predicted"/>
<dbReference type="InterPro" id="IPR029039">
    <property type="entry name" value="Flavoprotein-like_sf"/>
</dbReference>
<dbReference type="Gene3D" id="3.40.50.360">
    <property type="match status" value="1"/>
</dbReference>
<evidence type="ECO:0000313" key="2">
    <source>
        <dbReference type="Proteomes" id="UP000030146"/>
    </source>
</evidence>
<evidence type="ECO:0008006" key="3">
    <source>
        <dbReference type="Google" id="ProtNLM"/>
    </source>
</evidence>
<sequence length="148" mass="16941">MKATILYQSKKGRTAGWARAMAMYLWSRGVNVNFGALSDFKDDQIKDSDLLMLGSWTSGWFVVNQHPSHLWVEGSRKLPATLPPNLVLFATYKVRTGAIFNRMKRHLNLSGVACIDTMRSRTGILSEDDKRRLDHYIEKIKTLHEKSE</sequence>
<dbReference type="EMBL" id="JRAK01000011">
    <property type="protein sequence ID" value="KGN94620.1"/>
    <property type="molecule type" value="Genomic_DNA"/>
</dbReference>
<gene>
    <name evidence="1" type="ORF">HR15_00925</name>
</gene>
<dbReference type="SUPFAM" id="SSF52218">
    <property type="entry name" value="Flavoproteins"/>
    <property type="match status" value="1"/>
</dbReference>
<dbReference type="GeneID" id="57238799"/>
<accession>A0A099WWY3</accession>
<organism evidence="1 2">
    <name type="scientific">Porphyromonas gulae</name>
    <dbReference type="NCBI Taxonomy" id="111105"/>
    <lineage>
        <taxon>Bacteria</taxon>
        <taxon>Pseudomonadati</taxon>
        <taxon>Bacteroidota</taxon>
        <taxon>Bacteroidia</taxon>
        <taxon>Bacteroidales</taxon>
        <taxon>Porphyromonadaceae</taxon>
        <taxon>Porphyromonas</taxon>
    </lineage>
</organism>
<dbReference type="RefSeq" id="WP_039417796.1">
    <property type="nucleotide sequence ID" value="NZ_JRAK01000011.1"/>
</dbReference>